<gene>
    <name evidence="6" type="ORF">FOB72_06515</name>
</gene>
<protein>
    <submittedName>
        <fullName evidence="6">TlpA family protein disulfide reductase</fullName>
    </submittedName>
</protein>
<dbReference type="CDD" id="cd02966">
    <property type="entry name" value="TlpA_like_family"/>
    <property type="match status" value="1"/>
</dbReference>
<keyword evidence="4" id="KW-0812">Transmembrane</keyword>
<reference evidence="6 7" key="1">
    <citation type="submission" date="2019-09" db="EMBL/GenBank/DDBJ databases">
        <title>FDA dAtabase for Regulatory Grade micrObial Sequences (FDA-ARGOS): Supporting development and validation of Infectious Disease Dx tests.</title>
        <authorList>
            <person name="Sciortino C."/>
            <person name="Tallon L."/>
            <person name="Sadzewicz L."/>
            <person name="Vavikolanu K."/>
            <person name="Mehta A."/>
            <person name="Aluvathingal J."/>
            <person name="Nadendla S."/>
            <person name="Nandy P."/>
            <person name="Geyer C."/>
            <person name="Yan Y."/>
            <person name="Sichtig H."/>
        </authorList>
    </citation>
    <scope>NUCLEOTIDE SEQUENCE [LARGE SCALE GENOMIC DNA]</scope>
    <source>
        <strain evidence="6 7">FDAARGOS_664</strain>
    </source>
</reference>
<dbReference type="AlphaFoldDB" id="A0A5P2H1B2"/>
<feature type="transmembrane region" description="Helical" evidence="4">
    <location>
        <begin position="39"/>
        <end position="59"/>
    </location>
</feature>
<dbReference type="RefSeq" id="WP_150371782.1">
    <property type="nucleotide sequence ID" value="NZ_CP044065.1"/>
</dbReference>
<dbReference type="PROSITE" id="PS51352">
    <property type="entry name" value="THIOREDOXIN_2"/>
    <property type="match status" value="1"/>
</dbReference>
<sequence length="271" mass="29214">MKIGSLLLPEGPLILFLSILVALGSVRCLVKDTSPVERLIYLVVVFGLVVARLIFVLSYLPAYQATGLFGVLDIRDRGFDLTAGAIAGGGLLAWWLFRKRALRKPLLVAAAAGVVTWSTATVGASIMAPVATLPAMLLADSVGNAQPLARGDGKPMVVNLWATWCPPCRAEMPALAAAQKAHPELNVVFVNQAEPPEVVQAFLEDHDVRIQNLMYDARLSLARATGVKGYPTTLFYDAEGRLVSTHIGGFSRATFEDAIRRAYPSRTKEKS</sequence>
<organism evidence="6 7">
    <name type="scientific">Cupriavidus pauculus</name>
    <dbReference type="NCBI Taxonomy" id="82633"/>
    <lineage>
        <taxon>Bacteria</taxon>
        <taxon>Pseudomonadati</taxon>
        <taxon>Pseudomonadota</taxon>
        <taxon>Betaproteobacteria</taxon>
        <taxon>Burkholderiales</taxon>
        <taxon>Burkholderiaceae</taxon>
        <taxon>Cupriavidus</taxon>
    </lineage>
</organism>
<feature type="transmembrane region" description="Helical" evidence="4">
    <location>
        <begin position="106"/>
        <end position="128"/>
    </location>
</feature>
<feature type="transmembrane region" description="Helical" evidence="4">
    <location>
        <begin position="12"/>
        <end position="30"/>
    </location>
</feature>
<keyword evidence="3" id="KW-0676">Redox-active center</keyword>
<keyword evidence="4" id="KW-1133">Transmembrane helix</keyword>
<dbReference type="InterPro" id="IPR013740">
    <property type="entry name" value="Redoxin"/>
</dbReference>
<dbReference type="SUPFAM" id="SSF52833">
    <property type="entry name" value="Thioredoxin-like"/>
    <property type="match status" value="1"/>
</dbReference>
<dbReference type="InterPro" id="IPR036249">
    <property type="entry name" value="Thioredoxin-like_sf"/>
</dbReference>
<dbReference type="OrthoDB" id="9811352at2"/>
<evidence type="ECO:0000256" key="2">
    <source>
        <dbReference type="ARBA" id="ARBA00022748"/>
    </source>
</evidence>
<evidence type="ECO:0000256" key="1">
    <source>
        <dbReference type="ARBA" id="ARBA00004196"/>
    </source>
</evidence>
<keyword evidence="4" id="KW-0472">Membrane</keyword>
<dbReference type="Gene3D" id="3.40.30.10">
    <property type="entry name" value="Glutaredoxin"/>
    <property type="match status" value="1"/>
</dbReference>
<dbReference type="InterPro" id="IPR013766">
    <property type="entry name" value="Thioredoxin_domain"/>
</dbReference>
<dbReference type="EMBL" id="CP044065">
    <property type="protein sequence ID" value="QET01732.1"/>
    <property type="molecule type" value="Genomic_DNA"/>
</dbReference>
<dbReference type="PROSITE" id="PS00194">
    <property type="entry name" value="THIOREDOXIN_1"/>
    <property type="match status" value="1"/>
</dbReference>
<evidence type="ECO:0000313" key="6">
    <source>
        <dbReference type="EMBL" id="QET01732.1"/>
    </source>
</evidence>
<dbReference type="InterPro" id="IPR017937">
    <property type="entry name" value="Thioredoxin_CS"/>
</dbReference>
<evidence type="ECO:0000259" key="5">
    <source>
        <dbReference type="PROSITE" id="PS51352"/>
    </source>
</evidence>
<feature type="transmembrane region" description="Helical" evidence="4">
    <location>
        <begin position="79"/>
        <end position="97"/>
    </location>
</feature>
<feature type="domain" description="Thioredoxin" evidence="5">
    <location>
        <begin position="127"/>
        <end position="264"/>
    </location>
</feature>
<name>A0A5P2H1B2_9BURK</name>
<evidence type="ECO:0000256" key="4">
    <source>
        <dbReference type="SAM" id="Phobius"/>
    </source>
</evidence>
<dbReference type="GO" id="GO:0015036">
    <property type="term" value="F:disulfide oxidoreductase activity"/>
    <property type="evidence" value="ECO:0007669"/>
    <property type="project" value="UniProtKB-ARBA"/>
</dbReference>
<dbReference type="Pfam" id="PF08534">
    <property type="entry name" value="Redoxin"/>
    <property type="match status" value="1"/>
</dbReference>
<evidence type="ECO:0000256" key="3">
    <source>
        <dbReference type="ARBA" id="ARBA00023284"/>
    </source>
</evidence>
<dbReference type="Proteomes" id="UP000322822">
    <property type="component" value="Chromosome 1"/>
</dbReference>
<comment type="subcellular location">
    <subcellularLocation>
        <location evidence="1">Cell envelope</location>
    </subcellularLocation>
</comment>
<accession>A0A5P2H1B2</accession>
<keyword evidence="2" id="KW-0201">Cytochrome c-type biogenesis</keyword>
<evidence type="ECO:0000313" key="7">
    <source>
        <dbReference type="Proteomes" id="UP000322822"/>
    </source>
</evidence>
<dbReference type="GO" id="GO:0017004">
    <property type="term" value="P:cytochrome complex assembly"/>
    <property type="evidence" value="ECO:0007669"/>
    <property type="project" value="UniProtKB-KW"/>
</dbReference>
<dbReference type="InterPro" id="IPR050553">
    <property type="entry name" value="Thioredoxin_ResA/DsbE_sf"/>
</dbReference>
<dbReference type="PANTHER" id="PTHR42852">
    <property type="entry name" value="THIOL:DISULFIDE INTERCHANGE PROTEIN DSBE"/>
    <property type="match status" value="1"/>
</dbReference>
<dbReference type="GO" id="GO:0030313">
    <property type="term" value="C:cell envelope"/>
    <property type="evidence" value="ECO:0007669"/>
    <property type="project" value="UniProtKB-SubCell"/>
</dbReference>
<proteinExistence type="predicted"/>
<dbReference type="PANTHER" id="PTHR42852:SF18">
    <property type="entry name" value="CHROMOSOME UNDETERMINED SCAFFOLD_47, WHOLE GENOME SHOTGUN SEQUENCE"/>
    <property type="match status" value="1"/>
</dbReference>